<proteinExistence type="predicted"/>
<dbReference type="Pfam" id="PF26620">
    <property type="entry name" value="DUF8197"/>
    <property type="match status" value="1"/>
</dbReference>
<organism evidence="1 2">
    <name type="scientific">Legionella donaldsonii</name>
    <dbReference type="NCBI Taxonomy" id="45060"/>
    <lineage>
        <taxon>Bacteria</taxon>
        <taxon>Pseudomonadati</taxon>
        <taxon>Pseudomonadota</taxon>
        <taxon>Gammaproteobacteria</taxon>
        <taxon>Legionellales</taxon>
        <taxon>Legionellaceae</taxon>
        <taxon>Legionella</taxon>
    </lineage>
</organism>
<evidence type="ECO:0000313" key="2">
    <source>
        <dbReference type="Proteomes" id="UP000254677"/>
    </source>
</evidence>
<dbReference type="NCBIfam" id="NF046101">
    <property type="entry name" value="PA3496_fam"/>
    <property type="match status" value="1"/>
</dbReference>
<name>A0A378J7B3_9GAMM</name>
<protein>
    <submittedName>
        <fullName evidence="1">Uncharacterized protein</fullName>
    </submittedName>
</protein>
<dbReference type="Proteomes" id="UP000254677">
    <property type="component" value="Unassembled WGS sequence"/>
</dbReference>
<accession>A0A378J7B3</accession>
<reference evidence="1 2" key="1">
    <citation type="submission" date="2018-06" db="EMBL/GenBank/DDBJ databases">
        <authorList>
            <consortium name="Pathogen Informatics"/>
            <person name="Doyle S."/>
        </authorList>
    </citation>
    <scope>NUCLEOTIDE SEQUENCE [LARGE SCALE GENOMIC DNA]</scope>
    <source>
        <strain evidence="1 2">NCTC13292</strain>
    </source>
</reference>
<dbReference type="RefSeq" id="WP_181879383.1">
    <property type="nucleotide sequence ID" value="NZ_CAXYJE010000002.1"/>
</dbReference>
<sequence length="57" mass="6865">MSTQRFDDFEIGLEESINSTEMSTETHLSTKLERRRRIEDIFEQKRLREELGEFDLA</sequence>
<keyword evidence="2" id="KW-1185">Reference proteome</keyword>
<dbReference type="InterPro" id="IPR058059">
    <property type="entry name" value="PA3496-like"/>
</dbReference>
<gene>
    <name evidence="1" type="ORF">NCTC13292_02222</name>
</gene>
<dbReference type="InterPro" id="IPR058510">
    <property type="entry name" value="DUF8197"/>
</dbReference>
<evidence type="ECO:0000313" key="1">
    <source>
        <dbReference type="EMBL" id="STX43515.1"/>
    </source>
</evidence>
<dbReference type="AlphaFoldDB" id="A0A378J7B3"/>
<dbReference type="EMBL" id="UGOA01000001">
    <property type="protein sequence ID" value="STX43515.1"/>
    <property type="molecule type" value="Genomic_DNA"/>
</dbReference>